<accession>A0ABW3WBS7</accession>
<reference evidence="2" key="1">
    <citation type="journal article" date="2019" name="Int. J. Syst. Evol. Microbiol.">
        <title>The Global Catalogue of Microorganisms (GCM) 10K type strain sequencing project: providing services to taxonomists for standard genome sequencing and annotation.</title>
        <authorList>
            <consortium name="The Broad Institute Genomics Platform"/>
            <consortium name="The Broad Institute Genome Sequencing Center for Infectious Disease"/>
            <person name="Wu L."/>
            <person name="Ma J."/>
        </authorList>
    </citation>
    <scope>NUCLEOTIDE SEQUENCE [LARGE SCALE GENOMIC DNA]</scope>
    <source>
        <strain evidence="2">CCUG 48884</strain>
    </source>
</reference>
<dbReference type="RefSeq" id="WP_002926918.1">
    <property type="nucleotide sequence ID" value="NZ_JBHTMC010000009.1"/>
</dbReference>
<evidence type="ECO:0000313" key="2">
    <source>
        <dbReference type="Proteomes" id="UP001597158"/>
    </source>
</evidence>
<evidence type="ECO:0000313" key="1">
    <source>
        <dbReference type="EMBL" id="MFD1262959.1"/>
    </source>
</evidence>
<dbReference type="NCBIfam" id="NF041023">
    <property type="entry name" value="PP0621_fam"/>
    <property type="match status" value="1"/>
</dbReference>
<sequence length="82" mass="9379">MRNLLILILVFIAIWWLRAALRRFKDQGGFAARRAARKERAAPERMLECAHCGVNVPESEGVSDERAFYCCDAHRRAGPRAH</sequence>
<name>A0ABW3WBS7_9RHOO</name>
<dbReference type="InterPro" id="IPR049708">
    <property type="entry name" value="PP0621-like"/>
</dbReference>
<dbReference type="Proteomes" id="UP001597158">
    <property type="component" value="Unassembled WGS sequence"/>
</dbReference>
<gene>
    <name evidence="1" type="ORF">ACFQ4M_05135</name>
</gene>
<keyword evidence="2" id="KW-1185">Reference proteome</keyword>
<dbReference type="EMBL" id="JBHTMC010000009">
    <property type="protein sequence ID" value="MFD1262959.1"/>
    <property type="molecule type" value="Genomic_DNA"/>
</dbReference>
<comment type="caution">
    <text evidence="1">The sequence shown here is derived from an EMBL/GenBank/DDBJ whole genome shotgun (WGS) entry which is preliminary data.</text>
</comment>
<organism evidence="1 2">
    <name type="scientific">Thauera mechernichensis</name>
    <dbReference type="NCBI Taxonomy" id="82788"/>
    <lineage>
        <taxon>Bacteria</taxon>
        <taxon>Pseudomonadati</taxon>
        <taxon>Pseudomonadota</taxon>
        <taxon>Betaproteobacteria</taxon>
        <taxon>Rhodocyclales</taxon>
        <taxon>Zoogloeaceae</taxon>
        <taxon>Thauera</taxon>
    </lineage>
</organism>
<proteinExistence type="predicted"/>
<protein>
    <submittedName>
        <fullName evidence="1">PP0621 family protein</fullName>
    </submittedName>
</protein>